<dbReference type="InterPro" id="IPR004136">
    <property type="entry name" value="NMO"/>
</dbReference>
<keyword evidence="4" id="KW-0288">FMN</keyword>
<reference evidence="6 7" key="1">
    <citation type="journal article" date="2019" name="Sci. Rep.">
        <title>Sulfobacillus thermotolerans: new insights into resistance and metabolic capacities of acidophilic chemolithotrophs.</title>
        <authorList>
            <person name="Panyushkina A.E."/>
            <person name="Babenko V.V."/>
            <person name="Nikitina A.S."/>
            <person name="Selezneva O.V."/>
            <person name="Tsaplina I.A."/>
            <person name="Letarova M.A."/>
            <person name="Kostryukova E.S."/>
            <person name="Letarov A.V."/>
        </authorList>
    </citation>
    <scope>NUCLEOTIDE SEQUENCE [LARGE SCALE GENOMIC DNA]</scope>
    <source>
        <strain evidence="6 7">Kr1</strain>
    </source>
</reference>
<dbReference type="CDD" id="cd04730">
    <property type="entry name" value="NPD_like"/>
    <property type="match status" value="1"/>
</dbReference>
<keyword evidence="7" id="KW-1185">Reference proteome</keyword>
<dbReference type="SUPFAM" id="SSF51412">
    <property type="entry name" value="Inosine monophosphate dehydrogenase (IMPDH)"/>
    <property type="match status" value="1"/>
</dbReference>
<protein>
    <recommendedName>
        <fullName evidence="2">Probable nitronate monooxygenase</fullName>
    </recommendedName>
</protein>
<keyword evidence="3" id="KW-0285">Flavoprotein</keyword>
<dbReference type="PANTHER" id="PTHR32332:SF31">
    <property type="entry name" value="2-NITROPROPANE DIOXYGENASE FAMILY, PUTATIVE (AFU_ORTHOLOGUE AFUA_2G09850)-RELATED"/>
    <property type="match status" value="1"/>
</dbReference>
<organism evidence="6 7">
    <name type="scientific">Sulfobacillus thermotolerans</name>
    <dbReference type="NCBI Taxonomy" id="338644"/>
    <lineage>
        <taxon>Bacteria</taxon>
        <taxon>Bacillati</taxon>
        <taxon>Bacillota</taxon>
        <taxon>Clostridia</taxon>
        <taxon>Eubacteriales</taxon>
        <taxon>Clostridiales Family XVII. Incertae Sedis</taxon>
        <taxon>Sulfobacillus</taxon>
    </lineage>
</organism>
<name>A0ABN5H3G5_9FIRM</name>
<dbReference type="PANTHER" id="PTHR32332">
    <property type="entry name" value="2-NITROPROPANE DIOXYGENASE"/>
    <property type="match status" value="1"/>
</dbReference>
<dbReference type="Pfam" id="PF03060">
    <property type="entry name" value="NMO"/>
    <property type="match status" value="1"/>
</dbReference>
<keyword evidence="5" id="KW-0560">Oxidoreductase</keyword>
<gene>
    <name evidence="6" type="ORF">BXT84_12200</name>
</gene>
<evidence type="ECO:0000256" key="4">
    <source>
        <dbReference type="ARBA" id="ARBA00022643"/>
    </source>
</evidence>
<evidence type="ECO:0000256" key="2">
    <source>
        <dbReference type="ARBA" id="ARBA00013457"/>
    </source>
</evidence>
<dbReference type="EMBL" id="CP019454">
    <property type="protein sequence ID" value="AUW94611.1"/>
    <property type="molecule type" value="Genomic_DNA"/>
</dbReference>
<evidence type="ECO:0000256" key="5">
    <source>
        <dbReference type="ARBA" id="ARBA00023002"/>
    </source>
</evidence>
<evidence type="ECO:0000313" key="7">
    <source>
        <dbReference type="Proteomes" id="UP000325292"/>
    </source>
</evidence>
<dbReference type="InterPro" id="IPR013785">
    <property type="entry name" value="Aldolase_TIM"/>
</dbReference>
<evidence type="ECO:0000256" key="1">
    <source>
        <dbReference type="ARBA" id="ARBA00003535"/>
    </source>
</evidence>
<comment type="function">
    <text evidence="1">Nitronate monooxygenase that uses molecular oxygen to catalyze the oxidative denitrification of alkyl nitronates. Acts on propionate 3-nitronate (P3N), the presumed physiological substrate. Probably functions in the detoxification of P3N, a metabolic poison produced by plants and fungi as a defense mechanism.</text>
</comment>
<proteinExistence type="predicted"/>
<evidence type="ECO:0000313" key="6">
    <source>
        <dbReference type="EMBL" id="AUW94611.1"/>
    </source>
</evidence>
<dbReference type="Gene3D" id="3.20.20.70">
    <property type="entry name" value="Aldolase class I"/>
    <property type="match status" value="1"/>
</dbReference>
<accession>A0ABN5H3G5</accession>
<dbReference type="Proteomes" id="UP000325292">
    <property type="component" value="Chromosome"/>
</dbReference>
<evidence type="ECO:0000256" key="3">
    <source>
        <dbReference type="ARBA" id="ARBA00022630"/>
    </source>
</evidence>
<sequence length="318" mass="34109">MIATRLTHEWTVRYPLVCAPMLGVSGGKLAAAVHRGGGLGFIAVGPINDGDWLAHEAQTVPTGTPFGVGLIAWDLLRRPELLDQVIRVQPSVISISFGSVAPYVKKIHEHGIRIVTQVNTVDEGLKAQDEGVDAVVVQGCEAGGHTGRAPLWPVLQALVGQIEVPLLAAGGIATPQGVAAALMGGADGVWVGTRFMASYESLLPESVIHRICQAGTTTTILTSLFDNALNVPWPARYPGRVLPNIFTDQWLNRPLTDQASTQLQEGITNKDPELMPVYAGMGVGFVTHRERAADIVRDLMEGACTWWKTRQTLFTVGE</sequence>